<name>A0A1N6LYG8_BABMR</name>
<sequence length="719" mass="81579">MKMVGPQTSHLSQEFIGFLKKMSEVVSRQEEQKLIAMEVQKLKSCFEKFVYTPEEKRELLVRAIYVEMFGFEAPFARIHAINLAQEKNISAKRTGYLACALLIPPNDDIILLLVNTIQKDLASNSYLDVSAALTSICQLEKKEIVQATLPMILEIIDNPMSDPFVKRKAYVAIQRFQTYISQYPSITRKCVEDQDINIMFIGLNLLRDLVAVSPSDYCDLVPKLVEILRLIITRQLSHELDYYGTPAPWLQIAILDILGLIGVSSTDCSEHIQGILLSILKTNENVTKSALAVLLQCILTMSKLQASQSLVELASTRISKYIISNNGNLKYMAIVSLSYLAEINPQCVFKHQLTLVDLLNDVDETISRKTLEIIFKITNETNIKAIVDTLITSLESYRDPHYQKDLIAKVALVSEKYSPNAEWYLDTLVSLMLEIEKLNFSKSQVNEWSKIALDISNQLFYLMSSEQSYSFKSYAVNKFQSLLDSKSKYLQKMCAWAMGEYGDVNTAEIIAKHLQHDIATDLDGYLLLALVKLKTRGQNTQYIIDKLMASNYTLAQRVHECKYILSQDLKCLNYELPEGFESKTKFLYKIADRALECGAKPYSLPKKFEKPQEFVLPDVNRFYKKMENTTISLPDDAMAIEEKKAVQSVPIDSGKIVTNARWGPDGYKWSKTIVNTVGEKPEKQSTPILKASPAQVHSKEKEEEREKRAAALFSGLTLK</sequence>
<dbReference type="VEuPathDB" id="PiroplasmaDB:BmR1_04g09440"/>
<keyword evidence="3" id="KW-0653">Protein transport</keyword>
<evidence type="ECO:0000259" key="6">
    <source>
        <dbReference type="Pfam" id="PF01602"/>
    </source>
</evidence>
<dbReference type="Pfam" id="PF01602">
    <property type="entry name" value="Adaptin_N"/>
    <property type="match status" value="1"/>
</dbReference>
<dbReference type="RefSeq" id="XP_021337945.1">
    <property type="nucleotide sequence ID" value="XM_021482786.1"/>
</dbReference>
<feature type="domain" description="Clathrin/coatomer adaptor adaptin-like N-terminal" evidence="6">
    <location>
        <begin position="38"/>
        <end position="535"/>
    </location>
</feature>
<dbReference type="Gene3D" id="1.25.10.10">
    <property type="entry name" value="Leucine-rich Repeat Variant"/>
    <property type="match status" value="1"/>
</dbReference>
<dbReference type="SUPFAM" id="SSF48371">
    <property type="entry name" value="ARM repeat"/>
    <property type="match status" value="1"/>
</dbReference>
<dbReference type="GO" id="GO:0016192">
    <property type="term" value="P:vesicle-mediated transport"/>
    <property type="evidence" value="ECO:0007669"/>
    <property type="project" value="InterPro"/>
</dbReference>
<dbReference type="AlphaFoldDB" id="A0A1N6LYG8"/>
<dbReference type="OrthoDB" id="364976at2759"/>
<dbReference type="InterPro" id="IPR050840">
    <property type="entry name" value="Adaptor_Complx_Large_Subunit"/>
</dbReference>
<evidence type="ECO:0000256" key="1">
    <source>
        <dbReference type="ARBA" id="ARBA00004308"/>
    </source>
</evidence>
<keyword evidence="4" id="KW-0472">Membrane</keyword>
<dbReference type="GeneID" id="24426513"/>
<organism evidence="7 8">
    <name type="scientific">Babesia microti (strain RI)</name>
    <dbReference type="NCBI Taxonomy" id="1133968"/>
    <lineage>
        <taxon>Eukaryota</taxon>
        <taxon>Sar</taxon>
        <taxon>Alveolata</taxon>
        <taxon>Apicomplexa</taxon>
        <taxon>Aconoidasida</taxon>
        <taxon>Piroplasmida</taxon>
        <taxon>Babesiidae</taxon>
        <taxon>Babesia</taxon>
    </lineage>
</organism>
<proteinExistence type="predicted"/>
<accession>A0A1N6LYG8</accession>
<dbReference type="InterPro" id="IPR016024">
    <property type="entry name" value="ARM-type_fold"/>
</dbReference>
<reference evidence="7 8" key="2">
    <citation type="journal article" date="2013" name="PLoS ONE">
        <title>Whole genome mapping and re-organization of the nuclear and mitochondrial genomes of Babesia microti isolates.</title>
        <authorList>
            <person name="Cornillot E."/>
            <person name="Dassouli A."/>
            <person name="Garg A."/>
            <person name="Pachikara N."/>
            <person name="Randazzo S."/>
            <person name="Depoix D."/>
            <person name="Carcy B."/>
            <person name="Delbecq S."/>
            <person name="Frutos R."/>
            <person name="Silva J.C."/>
            <person name="Sutton R."/>
            <person name="Krause P.J."/>
            <person name="Mamoun C.B."/>
        </authorList>
    </citation>
    <scope>NUCLEOTIDE SEQUENCE [LARGE SCALE GENOMIC DNA]</scope>
    <source>
        <strain evidence="7 8">RI</strain>
    </source>
</reference>
<dbReference type="PANTHER" id="PTHR22780">
    <property type="entry name" value="ADAPTIN, ALPHA/GAMMA/EPSILON"/>
    <property type="match status" value="1"/>
</dbReference>
<feature type="region of interest" description="Disordered" evidence="5">
    <location>
        <begin position="680"/>
        <end position="708"/>
    </location>
</feature>
<feature type="compositionally biased region" description="Basic and acidic residues" evidence="5">
    <location>
        <begin position="697"/>
        <end position="708"/>
    </location>
</feature>
<reference evidence="7 8" key="3">
    <citation type="journal article" date="2016" name="Sci. Rep.">
        <title>Genome-wide diversity and gene expression profiling of Babesia microti isolates identify polymorphic genes that mediate host-pathogen interactions.</title>
        <authorList>
            <person name="Silva J.C."/>
            <person name="Cornillot E."/>
            <person name="McCracken C."/>
            <person name="Usmani-Brown S."/>
            <person name="Dwivedi A."/>
            <person name="Ifeonu O.O."/>
            <person name="Crabtree J."/>
            <person name="Gotia H.T."/>
            <person name="Virji A.Z."/>
            <person name="Reynes C."/>
            <person name="Colinge J."/>
            <person name="Kumar V."/>
            <person name="Lawres L."/>
            <person name="Pazzi J.E."/>
            <person name="Pablo J.V."/>
            <person name="Hung C."/>
            <person name="Brancato J."/>
            <person name="Kumari P."/>
            <person name="Orvis J."/>
            <person name="Tretina K."/>
            <person name="Chibucos M."/>
            <person name="Ott S."/>
            <person name="Sadzewicz L."/>
            <person name="Sengamalay N."/>
            <person name="Shetty A.C."/>
            <person name="Su Q."/>
            <person name="Tallon L."/>
            <person name="Fraser C.M."/>
            <person name="Frutos R."/>
            <person name="Molina D.M."/>
            <person name="Krause P.J."/>
            <person name="Ben Mamoun C."/>
        </authorList>
    </citation>
    <scope>NUCLEOTIDE SEQUENCE [LARGE SCALE GENOMIC DNA]</scope>
    <source>
        <strain evidence="7 8">RI</strain>
    </source>
</reference>
<gene>
    <name evidence="7" type="ORF">BmR1_04g09440</name>
</gene>
<dbReference type="GO" id="GO:0006886">
    <property type="term" value="P:intracellular protein transport"/>
    <property type="evidence" value="ECO:0007669"/>
    <property type="project" value="InterPro"/>
</dbReference>
<evidence type="ECO:0000313" key="7">
    <source>
        <dbReference type="EMBL" id="SIO73894.1"/>
    </source>
</evidence>
<reference evidence="7 8" key="1">
    <citation type="journal article" date="2012" name="Nucleic Acids Res.">
        <title>Sequencing of the smallest Apicomplexan genome from the human pathogen Babesia microti.</title>
        <authorList>
            <person name="Cornillot E."/>
            <person name="Hadj-Kaddour K."/>
            <person name="Dassouli A."/>
            <person name="Noel B."/>
            <person name="Ranwez V."/>
            <person name="Vacherie B."/>
            <person name="Augagneur Y."/>
            <person name="Bres V."/>
            <person name="Duclos A."/>
            <person name="Randazzo S."/>
            <person name="Carcy B."/>
            <person name="Debierre-Grockiego F."/>
            <person name="Delbecq S."/>
            <person name="Moubri-Menage K."/>
            <person name="Shams-Eldin H."/>
            <person name="Usmani-Brown S."/>
            <person name="Bringaud F."/>
            <person name="Wincker P."/>
            <person name="Vivares C.P."/>
            <person name="Schwarz R.T."/>
            <person name="Schetters T.P."/>
            <person name="Krause P.J."/>
            <person name="Gorenflot A."/>
            <person name="Berry V."/>
            <person name="Barbe V."/>
            <person name="Ben Mamoun C."/>
        </authorList>
    </citation>
    <scope>NUCLEOTIDE SEQUENCE [LARGE SCALE GENOMIC DNA]</scope>
    <source>
        <strain evidence="7 8">RI</strain>
    </source>
</reference>
<dbReference type="GO" id="GO:0030117">
    <property type="term" value="C:membrane coat"/>
    <property type="evidence" value="ECO:0007669"/>
    <property type="project" value="InterPro"/>
</dbReference>
<dbReference type="InterPro" id="IPR002553">
    <property type="entry name" value="Clathrin/coatomer_adapt-like_N"/>
</dbReference>
<keyword evidence="2" id="KW-0813">Transport</keyword>
<comment type="subcellular location">
    <subcellularLocation>
        <location evidence="1">Endomembrane system</location>
    </subcellularLocation>
</comment>
<protein>
    <submittedName>
        <fullName evidence="7">Adaptin N terminal region</fullName>
    </submittedName>
</protein>
<evidence type="ECO:0000256" key="4">
    <source>
        <dbReference type="ARBA" id="ARBA00023136"/>
    </source>
</evidence>
<dbReference type="KEGG" id="bmic:BmR1_04g09440"/>
<dbReference type="EMBL" id="LN871599">
    <property type="protein sequence ID" value="SIO73894.1"/>
    <property type="molecule type" value="Genomic_DNA"/>
</dbReference>
<dbReference type="InterPro" id="IPR011989">
    <property type="entry name" value="ARM-like"/>
</dbReference>
<dbReference type="GO" id="GO:0012505">
    <property type="term" value="C:endomembrane system"/>
    <property type="evidence" value="ECO:0007669"/>
    <property type="project" value="UniProtKB-SubCell"/>
</dbReference>
<evidence type="ECO:0000256" key="5">
    <source>
        <dbReference type="SAM" id="MobiDB-lite"/>
    </source>
</evidence>
<evidence type="ECO:0000256" key="3">
    <source>
        <dbReference type="ARBA" id="ARBA00022927"/>
    </source>
</evidence>
<keyword evidence="8" id="KW-1185">Reference proteome</keyword>
<evidence type="ECO:0000256" key="2">
    <source>
        <dbReference type="ARBA" id="ARBA00022448"/>
    </source>
</evidence>
<dbReference type="Proteomes" id="UP000002899">
    <property type="component" value="Chromosome IV"/>
</dbReference>
<evidence type="ECO:0000313" key="8">
    <source>
        <dbReference type="Proteomes" id="UP000002899"/>
    </source>
</evidence>